<dbReference type="AlphaFoldDB" id="A0A089HQU2"/>
<organism evidence="1 2">
    <name type="scientific">Paenibacillus durus</name>
    <name type="common">Paenibacillus azotofixans</name>
    <dbReference type="NCBI Taxonomy" id="44251"/>
    <lineage>
        <taxon>Bacteria</taxon>
        <taxon>Bacillati</taxon>
        <taxon>Bacillota</taxon>
        <taxon>Bacilli</taxon>
        <taxon>Bacillales</taxon>
        <taxon>Paenibacillaceae</taxon>
        <taxon>Paenibacillus</taxon>
    </lineage>
</organism>
<dbReference type="KEGG" id="pdu:PDUR_16960"/>
<evidence type="ECO:0000313" key="2">
    <source>
        <dbReference type="Proteomes" id="UP000029409"/>
    </source>
</evidence>
<dbReference type="EMBL" id="CP009288">
    <property type="protein sequence ID" value="AIQ13417.1"/>
    <property type="molecule type" value="Genomic_DNA"/>
</dbReference>
<evidence type="ECO:0000313" key="1">
    <source>
        <dbReference type="EMBL" id="AIQ13417.1"/>
    </source>
</evidence>
<name>A0A089HQU2_PAEDU</name>
<reference evidence="1 2" key="1">
    <citation type="submission" date="2014-08" db="EMBL/GenBank/DDBJ databases">
        <title>Comparative genomics of the Paenibacillus odorifer group.</title>
        <authorList>
            <person name="den Bakker H.C."/>
            <person name="Tsai Y.-C."/>
            <person name="Martin N."/>
            <person name="Korlach J."/>
            <person name="Wiedmann M."/>
        </authorList>
    </citation>
    <scope>NUCLEOTIDE SEQUENCE [LARGE SCALE GENOMIC DNA]</scope>
    <source>
        <strain evidence="1 2">DSM 1735</strain>
    </source>
</reference>
<dbReference type="RefSeq" id="WP_042207213.1">
    <property type="nucleotide sequence ID" value="NZ_CP009288.1"/>
</dbReference>
<keyword evidence="2" id="KW-1185">Reference proteome</keyword>
<proteinExistence type="predicted"/>
<accession>A0A089HQU2</accession>
<protein>
    <submittedName>
        <fullName evidence="1">Uncharacterized protein</fullName>
    </submittedName>
</protein>
<gene>
    <name evidence="1" type="ORF">PDUR_16960</name>
</gene>
<dbReference type="Proteomes" id="UP000029409">
    <property type="component" value="Chromosome"/>
</dbReference>
<sequence length="105" mass="11550">MVVFVCPGAYFTPVPGGNDLLRREIRQRMKCGFLRREGCLLISGWNYAFNDFILGIPHGSPLQSKKASGQSQQSAMDRRLLAFRRGAQAADRAWAGPGSRSGFSS</sequence>